<accession>A0ABC8K5V3</accession>
<dbReference type="Gene3D" id="3.40.50.300">
    <property type="entry name" value="P-loop containing nucleotide triphosphate hydrolases"/>
    <property type="match status" value="1"/>
</dbReference>
<dbReference type="SUPFAM" id="SSF52540">
    <property type="entry name" value="P-loop containing nucleoside triphosphate hydrolases"/>
    <property type="match status" value="1"/>
</dbReference>
<evidence type="ECO:0000313" key="1">
    <source>
        <dbReference type="EMBL" id="CAH8353544.1"/>
    </source>
</evidence>
<dbReference type="AlphaFoldDB" id="A0ABC8K5V3"/>
<dbReference type="InterPro" id="IPR019341">
    <property type="entry name" value="Alpha/Gamma-adaptin-bd_p34"/>
</dbReference>
<protein>
    <submittedName>
        <fullName evidence="1">Uncharacterized protein</fullName>
    </submittedName>
</protein>
<sequence length="386" mass="42938">MEEMEGRPGVFVVGSSGVGKRTLLSRLLSVDFEDSSSQTEVHGWTINTKYYSADVSVWISHICDDDHSSLPRSHPLVALVMVFDLTELSTLVALQDWVSHHAADITSFDILLCIGNKVDLLPHHPAHDEYRRRLSKPTSSSTNLYSDIDEFGISESEGSRLLGSDDTSLDIRGTCLDWCRDNNIEFIEACASNPDFDICLSVDGDSQGVERLFGALSAHMWPGMILKSGDKINEPVLPPGEELSEEESEYELEYEVLSSGSADPWENIDERWVSASEAHSYVDAGGSTSREVENNVVNPNKVMDEELRSSGTLTETVVTTDQKPLGTEHDKFYELEDVEQLMSEIGNIRDNLRLMPDFQRREIAANLAMKMASMFGGDSDNEEESE</sequence>
<dbReference type="InterPro" id="IPR027417">
    <property type="entry name" value="P-loop_NTPase"/>
</dbReference>
<evidence type="ECO:0000313" key="2">
    <source>
        <dbReference type="Proteomes" id="UP001642260"/>
    </source>
</evidence>
<dbReference type="EMBL" id="CAKOAT010183488">
    <property type="protein sequence ID" value="CAH8353544.1"/>
    <property type="molecule type" value="Genomic_DNA"/>
</dbReference>
<dbReference type="PANTHER" id="PTHR14659:SF1">
    <property type="entry name" value="ALPHA- AND GAMMA-ADAPTIN-BINDING PROTEIN P34"/>
    <property type="match status" value="1"/>
</dbReference>
<reference evidence="1 2" key="1">
    <citation type="submission" date="2022-03" db="EMBL/GenBank/DDBJ databases">
        <authorList>
            <person name="Macdonald S."/>
            <person name="Ahmed S."/>
            <person name="Newling K."/>
        </authorList>
    </citation>
    <scope>NUCLEOTIDE SEQUENCE [LARGE SCALE GENOMIC DNA]</scope>
</reference>
<dbReference type="Pfam" id="PF00071">
    <property type="entry name" value="Ras"/>
    <property type="match status" value="1"/>
</dbReference>
<proteinExistence type="predicted"/>
<dbReference type="PANTHER" id="PTHR14659">
    <property type="entry name" value="ALPHA- AND GAMMA-ADAPTIN-BINDING PROTEIN P34"/>
    <property type="match status" value="1"/>
</dbReference>
<comment type="caution">
    <text evidence="1">The sequence shown here is derived from an EMBL/GenBank/DDBJ whole genome shotgun (WGS) entry which is preliminary data.</text>
</comment>
<dbReference type="Proteomes" id="UP001642260">
    <property type="component" value="Unassembled WGS sequence"/>
</dbReference>
<organism evidence="1 2">
    <name type="scientific">Eruca vesicaria subsp. sativa</name>
    <name type="common">Garden rocket</name>
    <name type="synonym">Eruca sativa</name>
    <dbReference type="NCBI Taxonomy" id="29727"/>
    <lineage>
        <taxon>Eukaryota</taxon>
        <taxon>Viridiplantae</taxon>
        <taxon>Streptophyta</taxon>
        <taxon>Embryophyta</taxon>
        <taxon>Tracheophyta</taxon>
        <taxon>Spermatophyta</taxon>
        <taxon>Magnoliopsida</taxon>
        <taxon>eudicotyledons</taxon>
        <taxon>Gunneridae</taxon>
        <taxon>Pentapetalae</taxon>
        <taxon>rosids</taxon>
        <taxon>malvids</taxon>
        <taxon>Brassicales</taxon>
        <taxon>Brassicaceae</taxon>
        <taxon>Brassiceae</taxon>
        <taxon>Eruca</taxon>
    </lineage>
</organism>
<keyword evidence="2" id="KW-1185">Reference proteome</keyword>
<gene>
    <name evidence="1" type="ORF">ERUC_LOCUS19299</name>
</gene>
<name>A0ABC8K5V3_ERUVS</name>
<dbReference type="Pfam" id="PF10199">
    <property type="entry name" value="Adaptin_binding"/>
    <property type="match status" value="1"/>
</dbReference>
<dbReference type="InterPro" id="IPR001806">
    <property type="entry name" value="Small_GTPase"/>
</dbReference>